<dbReference type="RefSeq" id="XP_003737682.1">
    <property type="nucleotide sequence ID" value="XM_003737634.1"/>
</dbReference>
<evidence type="ECO:0000313" key="3">
    <source>
        <dbReference type="RefSeq" id="XP_003737682.1"/>
    </source>
</evidence>
<dbReference type="PANTHER" id="PTHR46479">
    <property type="entry name" value="BIOGENESIS OF LYSOSOME-RELATED ORGANELLES COMPLEX 1 SUBUNIT 2"/>
    <property type="match status" value="1"/>
</dbReference>
<evidence type="ECO:0000256" key="1">
    <source>
        <dbReference type="ARBA" id="ARBA00008468"/>
    </source>
</evidence>
<dbReference type="KEGG" id="goe:100906242"/>
<dbReference type="GO" id="GO:0016197">
    <property type="term" value="P:endosomal transport"/>
    <property type="evidence" value="ECO:0007669"/>
    <property type="project" value="TreeGrafter"/>
</dbReference>
<dbReference type="GO" id="GO:0000930">
    <property type="term" value="C:gamma-tubulin complex"/>
    <property type="evidence" value="ECO:0007669"/>
    <property type="project" value="TreeGrafter"/>
</dbReference>
<proteinExistence type="inferred from homology"/>
<organism evidence="2 3">
    <name type="scientific">Galendromus occidentalis</name>
    <name type="common">western predatory mite</name>
    <dbReference type="NCBI Taxonomy" id="34638"/>
    <lineage>
        <taxon>Eukaryota</taxon>
        <taxon>Metazoa</taxon>
        <taxon>Ecdysozoa</taxon>
        <taxon>Arthropoda</taxon>
        <taxon>Chelicerata</taxon>
        <taxon>Arachnida</taxon>
        <taxon>Acari</taxon>
        <taxon>Parasitiformes</taxon>
        <taxon>Mesostigmata</taxon>
        <taxon>Gamasina</taxon>
        <taxon>Phytoseioidea</taxon>
        <taxon>Phytoseiidae</taxon>
        <taxon>Typhlodrominae</taxon>
        <taxon>Galendromus</taxon>
    </lineage>
</organism>
<reference evidence="3" key="1">
    <citation type="submission" date="2025-08" db="UniProtKB">
        <authorList>
            <consortium name="RefSeq"/>
        </authorList>
    </citation>
    <scope>IDENTIFICATION</scope>
</reference>
<dbReference type="GO" id="GO:0043015">
    <property type="term" value="F:gamma-tubulin binding"/>
    <property type="evidence" value="ECO:0007669"/>
    <property type="project" value="TreeGrafter"/>
</dbReference>
<dbReference type="GO" id="GO:0099078">
    <property type="term" value="C:BORC complex"/>
    <property type="evidence" value="ECO:0007669"/>
    <property type="project" value="TreeGrafter"/>
</dbReference>
<gene>
    <name evidence="3" type="primary">LOC100906242</name>
</gene>
<comment type="similarity">
    <text evidence="1">Belongs to the BLOC1S2 family.</text>
</comment>
<dbReference type="PANTHER" id="PTHR46479:SF1">
    <property type="entry name" value="BIOGENESIS OF LYSOSOME-RELATED ORGANELLES COMPLEX 1 SUBUNIT 2"/>
    <property type="match status" value="1"/>
</dbReference>
<dbReference type="GO" id="GO:0032418">
    <property type="term" value="P:lysosome localization"/>
    <property type="evidence" value="ECO:0007669"/>
    <property type="project" value="TreeGrafter"/>
</dbReference>
<protein>
    <submittedName>
        <fullName evidence="3">Biogenesis of lysosome-related organelles complex 1 subunit 2</fullName>
    </submittedName>
</protein>
<name>A0AAJ6QKB8_9ACAR</name>
<dbReference type="GeneID" id="100906242"/>
<sequence>MEQAADKMFSSTADFLRTELNAAVDDFQLLQAMNKAALHKYKDLTKTTQVIGGALEALEDQYKDLAPILAQLDDIEENVNNLEQAAFKLDSFCKQLEQKLKSLETK</sequence>
<keyword evidence="2" id="KW-1185">Reference proteome</keyword>
<dbReference type="GO" id="GO:0031083">
    <property type="term" value="C:BLOC-1 complex"/>
    <property type="evidence" value="ECO:0007669"/>
    <property type="project" value="TreeGrafter"/>
</dbReference>
<dbReference type="AlphaFoldDB" id="A0AAJ6QKB8"/>
<dbReference type="Pfam" id="PF10046">
    <property type="entry name" value="BLOC1_2"/>
    <property type="match status" value="1"/>
</dbReference>
<dbReference type="InterPro" id="IPR019269">
    <property type="entry name" value="BLOC1_su2"/>
</dbReference>
<accession>A0AAJ6QKB8</accession>
<evidence type="ECO:0000313" key="2">
    <source>
        <dbReference type="Proteomes" id="UP000694867"/>
    </source>
</evidence>
<dbReference type="Proteomes" id="UP000694867">
    <property type="component" value="Unplaced"/>
</dbReference>